<comment type="caution">
    <text evidence="4">The sequence shown here is derived from an EMBL/GenBank/DDBJ whole genome shotgun (WGS) entry which is preliminary data.</text>
</comment>
<dbReference type="PANTHER" id="PTHR14969">
    <property type="entry name" value="SPHINGOSINE-1-PHOSPHATE PHOSPHOHYDROLASE"/>
    <property type="match status" value="1"/>
</dbReference>
<keyword evidence="5" id="KW-1185">Reference proteome</keyword>
<sequence length="189" mass="21482">MAFESSIQNTMTSFVDPVRTQILSIVAFFGSPIMAIFLTILVAGAFWLYHYRQISIWIVATQFSGDAVALFVKDFIQRPRPTGQIIKDTGFSYPSGHTFSTAILVLTILFIVVPLLKDQEVQVLVSVLAIIWLGVVAFSRIYLRDHYPTDVIASLLLALTWWTVMRAAYFAYQNRFANYKIKQTNKEKS</sequence>
<dbReference type="Pfam" id="PF01569">
    <property type="entry name" value="PAP2"/>
    <property type="match status" value="1"/>
</dbReference>
<evidence type="ECO:0000313" key="5">
    <source>
        <dbReference type="Proteomes" id="UP000051645"/>
    </source>
</evidence>
<dbReference type="PANTHER" id="PTHR14969:SF13">
    <property type="entry name" value="AT30094P"/>
    <property type="match status" value="1"/>
</dbReference>
<evidence type="ECO:0000259" key="2">
    <source>
        <dbReference type="SMART" id="SM00014"/>
    </source>
</evidence>
<name>A0A0R2G0P9_9LACO</name>
<dbReference type="Proteomes" id="UP000051751">
    <property type="component" value="Unassembled WGS sequence"/>
</dbReference>
<feature type="transmembrane region" description="Helical" evidence="1">
    <location>
        <begin position="22"/>
        <end position="49"/>
    </location>
</feature>
<evidence type="ECO:0000313" key="6">
    <source>
        <dbReference type="Proteomes" id="UP000051751"/>
    </source>
</evidence>
<gene>
    <name evidence="3" type="ORF">IV38_GL001536</name>
    <name evidence="4" type="ORF">IV40_GL001679</name>
</gene>
<dbReference type="InterPro" id="IPR000326">
    <property type="entry name" value="PAP2/HPO"/>
</dbReference>
<reference evidence="5 6" key="1">
    <citation type="journal article" date="2015" name="Genome Announc.">
        <title>Expanding the biotechnology potential of lactobacilli through comparative genomics of 213 strains and associated genera.</title>
        <authorList>
            <person name="Sun Z."/>
            <person name="Harris H.M."/>
            <person name="McCann A."/>
            <person name="Guo C."/>
            <person name="Argimon S."/>
            <person name="Zhang W."/>
            <person name="Yang X."/>
            <person name="Jeffery I.B."/>
            <person name="Cooney J.C."/>
            <person name="Kagawa T.F."/>
            <person name="Liu W."/>
            <person name="Song Y."/>
            <person name="Salvetti E."/>
            <person name="Wrobel A."/>
            <person name="Rasinkangas P."/>
            <person name="Parkhill J."/>
            <person name="Rea M.C."/>
            <person name="O'Sullivan O."/>
            <person name="Ritari J."/>
            <person name="Douillard F.P."/>
            <person name="Paul Ross R."/>
            <person name="Yang R."/>
            <person name="Briner A.E."/>
            <person name="Felis G.E."/>
            <person name="de Vos W.M."/>
            <person name="Barrangou R."/>
            <person name="Klaenhammer T.R."/>
            <person name="Caufield P.W."/>
            <person name="Cui Y."/>
            <person name="Zhang H."/>
            <person name="O'Toole P.W."/>
        </authorList>
    </citation>
    <scope>NUCLEOTIDE SEQUENCE [LARGE SCALE GENOMIC DNA]</scope>
    <source>
        <strain evidence="3 6">ATCC BAA-66</strain>
        <strain evidence="4 5">DSM 13344</strain>
    </source>
</reference>
<dbReference type="InterPro" id="IPR036938">
    <property type="entry name" value="PAP2/HPO_sf"/>
</dbReference>
<evidence type="ECO:0000256" key="1">
    <source>
        <dbReference type="SAM" id="Phobius"/>
    </source>
</evidence>
<evidence type="ECO:0000313" key="4">
    <source>
        <dbReference type="EMBL" id="KRN31036.1"/>
    </source>
</evidence>
<dbReference type="CDD" id="cd03392">
    <property type="entry name" value="PAP2_like_2"/>
    <property type="match status" value="1"/>
</dbReference>
<feature type="transmembrane region" description="Helical" evidence="1">
    <location>
        <begin position="96"/>
        <end position="116"/>
    </location>
</feature>
<dbReference type="Gene3D" id="1.20.144.10">
    <property type="entry name" value="Phosphatidic acid phosphatase type 2/haloperoxidase"/>
    <property type="match status" value="1"/>
</dbReference>
<feature type="transmembrane region" description="Helical" evidence="1">
    <location>
        <begin position="123"/>
        <end position="143"/>
    </location>
</feature>
<keyword evidence="1" id="KW-1133">Transmembrane helix</keyword>
<dbReference type="SUPFAM" id="SSF48317">
    <property type="entry name" value="Acid phosphatase/Vanadium-dependent haloperoxidase"/>
    <property type="match status" value="1"/>
</dbReference>
<accession>A0A0R2G0P9</accession>
<dbReference type="Proteomes" id="UP000051645">
    <property type="component" value="Unassembled WGS sequence"/>
</dbReference>
<protein>
    <submittedName>
        <fullName evidence="4">Phosphatidylglycerophosphatase B</fullName>
    </submittedName>
</protein>
<dbReference type="SMART" id="SM00014">
    <property type="entry name" value="acidPPc"/>
    <property type="match status" value="1"/>
</dbReference>
<dbReference type="AlphaFoldDB" id="A0A0R2G0P9"/>
<proteinExistence type="predicted"/>
<dbReference type="EMBL" id="JQAT01000004">
    <property type="protein sequence ID" value="KRN28086.1"/>
    <property type="molecule type" value="Genomic_DNA"/>
</dbReference>
<dbReference type="STRING" id="81857.IV38_GL001536"/>
<evidence type="ECO:0000313" key="3">
    <source>
        <dbReference type="EMBL" id="KRN28086.1"/>
    </source>
</evidence>
<organism evidence="4 5">
    <name type="scientific">Lactobacillus selangorensis</name>
    <dbReference type="NCBI Taxonomy" id="81857"/>
    <lineage>
        <taxon>Bacteria</taxon>
        <taxon>Bacillati</taxon>
        <taxon>Bacillota</taxon>
        <taxon>Bacilli</taxon>
        <taxon>Lactobacillales</taxon>
        <taxon>Lactobacillaceae</taxon>
        <taxon>Lactobacillus</taxon>
    </lineage>
</organism>
<feature type="domain" description="Phosphatidic acid phosphatase type 2/haloperoxidase" evidence="2">
    <location>
        <begin position="55"/>
        <end position="166"/>
    </location>
</feature>
<keyword evidence="1" id="KW-0812">Transmembrane</keyword>
<dbReference type="EMBL" id="JQAZ01000005">
    <property type="protein sequence ID" value="KRN31036.1"/>
    <property type="molecule type" value="Genomic_DNA"/>
</dbReference>
<dbReference type="PATRIC" id="fig|81857.3.peg.1548"/>
<feature type="transmembrane region" description="Helical" evidence="1">
    <location>
        <begin position="155"/>
        <end position="172"/>
    </location>
</feature>
<keyword evidence="1" id="KW-0472">Membrane</keyword>